<comment type="caution">
    <text evidence="1">The sequence shown here is derived from an EMBL/GenBank/DDBJ whole genome shotgun (WGS) entry which is preliminary data.</text>
</comment>
<dbReference type="Proteomes" id="UP000324058">
    <property type="component" value="Unassembled WGS sequence"/>
</dbReference>
<gene>
    <name evidence="1" type="primary">amaP</name>
    <name evidence="1" type="ORF">E0F66_04895</name>
</gene>
<evidence type="ECO:0000313" key="1">
    <source>
        <dbReference type="EMBL" id="TYK99848.1"/>
    </source>
</evidence>
<organism evidence="1 2">
    <name type="scientific">Streptococcus pyogenes</name>
    <dbReference type="NCBI Taxonomy" id="1314"/>
    <lineage>
        <taxon>Bacteria</taxon>
        <taxon>Bacillati</taxon>
        <taxon>Bacillota</taxon>
        <taxon>Bacilli</taxon>
        <taxon>Lactobacillales</taxon>
        <taxon>Streptococcaceae</taxon>
        <taxon>Streptococcus</taxon>
    </lineage>
</organism>
<dbReference type="OrthoDB" id="2237420at2"/>
<name>A0A5S4TKU1_STRPY</name>
<dbReference type="STRING" id="1314.SD89_04845"/>
<proteinExistence type="predicted"/>
<protein>
    <submittedName>
        <fullName evidence="1">Alkaline shock response membrane anchor protein AmaP</fullName>
    </submittedName>
</protein>
<dbReference type="NCBIfam" id="NF033218">
    <property type="entry name" value="anchor_AmaP"/>
    <property type="match status" value="1"/>
</dbReference>
<dbReference type="EMBL" id="SJLL01000004">
    <property type="protein sequence ID" value="TYK99848.1"/>
    <property type="molecule type" value="Genomic_DNA"/>
</dbReference>
<sequence>MLSRKEVCMSKLLKISYCLVGLVLLSVFGWVVGITGGYIYLPYSYRWLSWGMDNFPNLLDSALSYYYFWTALVLFVITFLALLVIILYPRIYTEVQLRHKNKKGTLLLKKSAIESYVATAIQTAGLMPNPTVTAKLYKRKFKIIVKGRLASRVAVADQISGVKEGIEKGITEFFGINYPVNFKVYVKDIADSDRKHITRNRVE</sequence>
<accession>A0A5S4TKU1</accession>
<dbReference type="AlphaFoldDB" id="A0A5S4TKU1"/>
<reference evidence="1 2" key="1">
    <citation type="submission" date="2019-02" db="EMBL/GenBank/DDBJ databases">
        <title>Novel genomic isolates of S. pyogenes and S. dysgalactiae subsp. equisimilis associated to necrotising fasciitis (NSTI).</title>
        <authorList>
            <person name="Barrantes I."/>
        </authorList>
    </citation>
    <scope>NUCLEOTIDE SEQUENCE [LARGE SCALE GENOMIC DNA]</scope>
    <source>
        <strain evidence="1 2">SPY2028</strain>
    </source>
</reference>
<evidence type="ECO:0000313" key="2">
    <source>
        <dbReference type="Proteomes" id="UP000324058"/>
    </source>
</evidence>